<feature type="transmembrane region" description="Helical" evidence="5">
    <location>
        <begin position="208"/>
        <end position="229"/>
    </location>
</feature>
<comment type="caution">
    <text evidence="7">The sequence shown here is derived from an EMBL/GenBank/DDBJ whole genome shotgun (WGS) entry which is preliminary data.</text>
</comment>
<evidence type="ECO:0000313" key="8">
    <source>
        <dbReference type="Proteomes" id="UP000502823"/>
    </source>
</evidence>
<keyword evidence="5" id="KW-0813">Transport</keyword>
<evidence type="ECO:0000256" key="6">
    <source>
        <dbReference type="SAM" id="MobiDB-lite"/>
    </source>
</evidence>
<feature type="region of interest" description="Disordered" evidence="6">
    <location>
        <begin position="1"/>
        <end position="68"/>
    </location>
</feature>
<dbReference type="Pfam" id="PF04144">
    <property type="entry name" value="SCAMP"/>
    <property type="match status" value="1"/>
</dbReference>
<sequence>MSGFDENPFGEPTIDNPFADPAIQQVTTNTTNVQRGLEDYNPFADQGDQRPTAVRGASNPPQYQNTPTVPIAQPAIMQPTQEIPPPPYTKTGQQQQPQVQQQFSTAEFQVIGSSWRRQEELERKAQELARREEELKNAPYNARRNNWPPLPEKCCFQPCFYQDINVDIPLEFQKIVRLLYYLWMFHSCVMVLNVVGGLTLMIKNADFTTFGLSVLYLVLFTPFSFLCWYRPAYKAFRSDSSFNFMVFFFVFFFQFVVTVIQTIGIPGSGTCGMLTALRTFDSSAGGITVGIIILIIALCFGSAACMDLLLISKIHRIYRSTGASFAKAQQEFTTEFLRNEHVQNAASNAAAATIRAQMSSNRY</sequence>
<evidence type="ECO:0000256" key="2">
    <source>
        <dbReference type="ARBA" id="ARBA00022692"/>
    </source>
</evidence>
<keyword evidence="8" id="KW-1185">Reference proteome</keyword>
<evidence type="ECO:0000256" key="1">
    <source>
        <dbReference type="ARBA" id="ARBA00004141"/>
    </source>
</evidence>
<feature type="transmembrane region" description="Helical" evidence="5">
    <location>
        <begin position="284"/>
        <end position="310"/>
    </location>
</feature>
<dbReference type="GO" id="GO:0032588">
    <property type="term" value="C:trans-Golgi network membrane"/>
    <property type="evidence" value="ECO:0007669"/>
    <property type="project" value="TreeGrafter"/>
</dbReference>
<comment type="similarity">
    <text evidence="5">Belongs to the SCAMP family.</text>
</comment>
<dbReference type="FunCoup" id="A0A6L2PQA3">
    <property type="interactions" value="660"/>
</dbReference>
<dbReference type="InParanoid" id="A0A6L2PQA3"/>
<keyword evidence="3 5" id="KW-1133">Transmembrane helix</keyword>
<proteinExistence type="inferred from homology"/>
<dbReference type="OrthoDB" id="242866at2759"/>
<dbReference type="PANTHER" id="PTHR10687:SF2">
    <property type="entry name" value="SECRETORY CARRIER-ASSOCIATED MEMBRANE PROTEIN"/>
    <property type="match status" value="1"/>
</dbReference>
<keyword evidence="2 5" id="KW-0812">Transmembrane</keyword>
<dbReference type="GO" id="GO:0015031">
    <property type="term" value="P:protein transport"/>
    <property type="evidence" value="ECO:0007669"/>
    <property type="project" value="InterPro"/>
</dbReference>
<evidence type="ECO:0000256" key="3">
    <source>
        <dbReference type="ARBA" id="ARBA00022989"/>
    </source>
</evidence>
<feature type="compositionally biased region" description="Low complexity" evidence="6">
    <location>
        <begin position="24"/>
        <end position="34"/>
    </location>
</feature>
<keyword evidence="4 5" id="KW-0472">Membrane</keyword>
<accession>A0A6L2PQA3</accession>
<gene>
    <name evidence="7" type="ORF">Cfor_07694</name>
</gene>
<dbReference type="GO" id="GO:0055038">
    <property type="term" value="C:recycling endosome membrane"/>
    <property type="evidence" value="ECO:0007669"/>
    <property type="project" value="TreeGrafter"/>
</dbReference>
<reference evidence="8" key="1">
    <citation type="submission" date="2020-01" db="EMBL/GenBank/DDBJ databases">
        <title>Draft genome sequence of the Termite Coptotermes fromosanus.</title>
        <authorList>
            <person name="Itakura S."/>
            <person name="Yosikawa Y."/>
            <person name="Umezawa K."/>
        </authorList>
    </citation>
    <scope>NUCLEOTIDE SEQUENCE [LARGE SCALE GENOMIC DNA]</scope>
</reference>
<evidence type="ECO:0000313" key="7">
    <source>
        <dbReference type="EMBL" id="GFG34444.1"/>
    </source>
</evidence>
<feature type="transmembrane region" description="Helical" evidence="5">
    <location>
        <begin position="241"/>
        <end position="264"/>
    </location>
</feature>
<dbReference type="PANTHER" id="PTHR10687">
    <property type="entry name" value="SECRETORY CARRIER-ASSOCIATED MEMBRANE PROTEIN SCAMP"/>
    <property type="match status" value="1"/>
</dbReference>
<organism evidence="7 8">
    <name type="scientific">Coptotermes formosanus</name>
    <name type="common">Formosan subterranean termite</name>
    <dbReference type="NCBI Taxonomy" id="36987"/>
    <lineage>
        <taxon>Eukaryota</taxon>
        <taxon>Metazoa</taxon>
        <taxon>Ecdysozoa</taxon>
        <taxon>Arthropoda</taxon>
        <taxon>Hexapoda</taxon>
        <taxon>Insecta</taxon>
        <taxon>Pterygota</taxon>
        <taxon>Neoptera</taxon>
        <taxon>Polyneoptera</taxon>
        <taxon>Dictyoptera</taxon>
        <taxon>Blattodea</taxon>
        <taxon>Blattoidea</taxon>
        <taxon>Termitoidae</taxon>
        <taxon>Rhinotermitidae</taxon>
        <taxon>Coptotermes</taxon>
    </lineage>
</organism>
<feature type="transmembrane region" description="Helical" evidence="5">
    <location>
        <begin position="178"/>
        <end position="202"/>
    </location>
</feature>
<name>A0A6L2PQA3_COPFO</name>
<comment type="subcellular location">
    <subcellularLocation>
        <location evidence="1 5">Membrane</location>
        <topology evidence="1 5">Multi-pass membrane protein</topology>
    </subcellularLocation>
</comment>
<feature type="compositionally biased region" description="Polar residues" evidence="6">
    <location>
        <begin position="59"/>
        <end position="68"/>
    </location>
</feature>
<protein>
    <recommendedName>
        <fullName evidence="5">Secretory carrier-associated membrane protein</fullName>
        <shortName evidence="5">Secretory carrier membrane protein</shortName>
    </recommendedName>
</protein>
<dbReference type="EMBL" id="BLKM01008651">
    <property type="protein sequence ID" value="GFG34444.1"/>
    <property type="molecule type" value="Genomic_DNA"/>
</dbReference>
<dbReference type="AlphaFoldDB" id="A0A6L2PQA3"/>
<dbReference type="Proteomes" id="UP000502823">
    <property type="component" value="Unassembled WGS sequence"/>
</dbReference>
<evidence type="ECO:0000256" key="5">
    <source>
        <dbReference type="RuleBase" id="RU363122"/>
    </source>
</evidence>
<dbReference type="InterPro" id="IPR007273">
    <property type="entry name" value="SCAMP"/>
</dbReference>
<evidence type="ECO:0000256" key="4">
    <source>
        <dbReference type="ARBA" id="ARBA00023136"/>
    </source>
</evidence>